<dbReference type="GeneID" id="111347738"/>
<dbReference type="SMART" id="SM00320">
    <property type="entry name" value="WD40"/>
    <property type="match status" value="6"/>
</dbReference>
<keyword evidence="5" id="KW-0472">Membrane</keyword>
<sequence length="449" mass="49977">MGDNLAGHNVNVFLLGGITLFFCVILHFVYKIVFKSKKKEALQDENESNSGAPAEEVSSEPATTETRVSGKSKKRATWKGKTEFSHPWLLKNLKGHPGTVLLVDFSANGKFMAATCDDGSVILWDIRDLNQKEHKTLRVNIEFDYASHVAWSPDSKAFIVHTVRDNHIIVYKIEKKKDGTIGSATPVITFDKVHETDAVGFDISSNGKFMMSCSSNNDMVIWDLKGQQLERHDTYLMTTHTAKVSPCGRFVVATGFAPDVKVMEVCFTKTGEFKQVTKAFELTGHSSGVYDVAFDVDTSHIATISKDGTWKLYHTKIEYTRGESPHVLETGTYRQTANPPHIALSPNAEVLAVSVDSSVEFYDTYTGKLYDTVENVYSGLINYMKFDASGKYLFVCGDRAVRILHNVCGYHTTIASCIRLQGTKQTSATIERQKKTIEECKQALAKFGK</sequence>
<dbReference type="PROSITE" id="PS50294">
    <property type="entry name" value="WD_REPEATS_REGION"/>
    <property type="match status" value="1"/>
</dbReference>
<protein>
    <submittedName>
        <fullName evidence="7">Transducin beta-like protein 2 isoform X2</fullName>
    </submittedName>
</protein>
<dbReference type="AlphaFoldDB" id="A0A9J7DPF4"/>
<evidence type="ECO:0000256" key="5">
    <source>
        <dbReference type="SAM" id="Phobius"/>
    </source>
</evidence>
<dbReference type="RefSeq" id="XP_022813817.1">
    <property type="nucleotide sequence ID" value="XM_022958049.1"/>
</dbReference>
<dbReference type="InterPro" id="IPR019775">
    <property type="entry name" value="WD40_repeat_CS"/>
</dbReference>
<keyword evidence="6" id="KW-1185">Reference proteome</keyword>
<keyword evidence="5" id="KW-0812">Transmembrane</keyword>
<dbReference type="SUPFAM" id="SSF50978">
    <property type="entry name" value="WD40 repeat-like"/>
    <property type="match status" value="1"/>
</dbReference>
<feature type="transmembrane region" description="Helical" evidence="5">
    <location>
        <begin position="12"/>
        <end position="30"/>
    </location>
</feature>
<organism evidence="6 7">
    <name type="scientific">Spodoptera litura</name>
    <name type="common">Asian cotton leafworm</name>
    <dbReference type="NCBI Taxonomy" id="69820"/>
    <lineage>
        <taxon>Eukaryota</taxon>
        <taxon>Metazoa</taxon>
        <taxon>Ecdysozoa</taxon>
        <taxon>Arthropoda</taxon>
        <taxon>Hexapoda</taxon>
        <taxon>Insecta</taxon>
        <taxon>Pterygota</taxon>
        <taxon>Neoptera</taxon>
        <taxon>Endopterygota</taxon>
        <taxon>Lepidoptera</taxon>
        <taxon>Glossata</taxon>
        <taxon>Ditrysia</taxon>
        <taxon>Noctuoidea</taxon>
        <taxon>Noctuidae</taxon>
        <taxon>Amphipyrinae</taxon>
        <taxon>Spodoptera</taxon>
    </lineage>
</organism>
<reference evidence="7" key="1">
    <citation type="submission" date="2025-08" db="UniProtKB">
        <authorList>
            <consortium name="RefSeq"/>
        </authorList>
    </citation>
    <scope>IDENTIFICATION</scope>
    <source>
        <strain evidence="7">Ishihara</strain>
        <tissue evidence="7">Whole body</tissue>
    </source>
</reference>
<dbReference type="PANTHER" id="PTHR44321:SF1">
    <property type="entry name" value="TRANSDUCIN BETA-LIKE PROTEIN 2"/>
    <property type="match status" value="1"/>
</dbReference>
<dbReference type="InterPro" id="IPR015943">
    <property type="entry name" value="WD40/YVTN_repeat-like_dom_sf"/>
</dbReference>
<dbReference type="Proteomes" id="UP000301870">
    <property type="component" value="Chromosome 6"/>
</dbReference>
<dbReference type="InterPro" id="IPR036322">
    <property type="entry name" value="WD40_repeat_dom_sf"/>
</dbReference>
<gene>
    <name evidence="7" type="primary">LOC111347738</name>
</gene>
<feature type="repeat" description="WD" evidence="3">
    <location>
        <begin position="282"/>
        <end position="313"/>
    </location>
</feature>
<dbReference type="GO" id="GO:0030968">
    <property type="term" value="P:endoplasmic reticulum unfolded protein response"/>
    <property type="evidence" value="ECO:0007669"/>
    <property type="project" value="TreeGrafter"/>
</dbReference>
<dbReference type="Pfam" id="PF00400">
    <property type="entry name" value="WD40"/>
    <property type="match status" value="3"/>
</dbReference>
<dbReference type="PROSITE" id="PS50082">
    <property type="entry name" value="WD_REPEATS_2"/>
    <property type="match status" value="2"/>
</dbReference>
<evidence type="ECO:0000256" key="3">
    <source>
        <dbReference type="PROSITE-ProRule" id="PRU00221"/>
    </source>
</evidence>
<evidence type="ECO:0000313" key="7">
    <source>
        <dbReference type="RefSeq" id="XP_022813817.1"/>
    </source>
</evidence>
<dbReference type="Gene3D" id="2.130.10.10">
    <property type="entry name" value="YVTN repeat-like/Quinoprotein amine dehydrogenase"/>
    <property type="match status" value="2"/>
</dbReference>
<dbReference type="PANTHER" id="PTHR44321">
    <property type="entry name" value="TRANSDUCIN BETA-LIKE PROTEIN 2"/>
    <property type="match status" value="1"/>
</dbReference>
<evidence type="ECO:0000256" key="4">
    <source>
        <dbReference type="SAM" id="MobiDB-lite"/>
    </source>
</evidence>
<proteinExistence type="predicted"/>
<evidence type="ECO:0000256" key="2">
    <source>
        <dbReference type="ARBA" id="ARBA00022737"/>
    </source>
</evidence>
<feature type="region of interest" description="Disordered" evidence="4">
    <location>
        <begin position="44"/>
        <end position="78"/>
    </location>
</feature>
<evidence type="ECO:0000256" key="1">
    <source>
        <dbReference type="ARBA" id="ARBA00022574"/>
    </source>
</evidence>
<keyword evidence="2" id="KW-0677">Repeat</keyword>
<dbReference type="GO" id="GO:0005783">
    <property type="term" value="C:endoplasmic reticulum"/>
    <property type="evidence" value="ECO:0007669"/>
    <property type="project" value="TreeGrafter"/>
</dbReference>
<evidence type="ECO:0000313" key="6">
    <source>
        <dbReference type="Proteomes" id="UP000301870"/>
    </source>
</evidence>
<dbReference type="InterPro" id="IPR042410">
    <property type="entry name" value="WBSCR13"/>
</dbReference>
<feature type="repeat" description="WD" evidence="3">
    <location>
        <begin position="93"/>
        <end position="134"/>
    </location>
</feature>
<keyword evidence="5" id="KW-1133">Transmembrane helix</keyword>
<dbReference type="PROSITE" id="PS00678">
    <property type="entry name" value="WD_REPEATS_1"/>
    <property type="match status" value="2"/>
</dbReference>
<feature type="compositionally biased region" description="Polar residues" evidence="4">
    <location>
        <begin position="60"/>
        <end position="69"/>
    </location>
</feature>
<accession>A0A9J7DPF4</accession>
<name>A0A9J7DPF4_SPOLT</name>
<keyword evidence="1 3" id="KW-0853">WD repeat</keyword>
<dbReference type="InterPro" id="IPR001680">
    <property type="entry name" value="WD40_rpt"/>
</dbReference>